<evidence type="ECO:0000256" key="2">
    <source>
        <dbReference type="ARBA" id="ARBA00022490"/>
    </source>
</evidence>
<evidence type="ECO:0000256" key="4">
    <source>
        <dbReference type="ARBA" id="ARBA00022803"/>
    </source>
</evidence>
<evidence type="ECO:0000256" key="5">
    <source>
        <dbReference type="ARBA" id="ARBA00038253"/>
    </source>
</evidence>
<accession>A0A8I0A7I1</accession>
<keyword evidence="2" id="KW-0963">Cytoplasm</keyword>
<keyword evidence="3" id="KW-0677">Repeat</keyword>
<dbReference type="RefSeq" id="WP_186835227.1">
    <property type="nucleotide sequence ID" value="NZ_JACOOQ010000013.1"/>
</dbReference>
<evidence type="ECO:0000256" key="3">
    <source>
        <dbReference type="ARBA" id="ARBA00022737"/>
    </source>
</evidence>
<feature type="domain" description="HTH cro/C1-type" evidence="6">
    <location>
        <begin position="10"/>
        <end position="63"/>
    </location>
</feature>
<evidence type="ECO:0000256" key="1">
    <source>
        <dbReference type="ARBA" id="ARBA00004496"/>
    </source>
</evidence>
<dbReference type="InterPro" id="IPR001387">
    <property type="entry name" value="Cro/C1-type_HTH"/>
</dbReference>
<evidence type="ECO:0000313" key="8">
    <source>
        <dbReference type="Proteomes" id="UP000662088"/>
    </source>
</evidence>
<dbReference type="Proteomes" id="UP000662088">
    <property type="component" value="Unassembled WGS sequence"/>
</dbReference>
<dbReference type="Gene3D" id="1.25.40.10">
    <property type="entry name" value="Tetratricopeptide repeat domain"/>
    <property type="match status" value="2"/>
</dbReference>
<dbReference type="InterPro" id="IPR011990">
    <property type="entry name" value="TPR-like_helical_dom_sf"/>
</dbReference>
<keyword evidence="8" id="KW-1185">Reference proteome</keyword>
<protein>
    <submittedName>
        <fullName evidence="7">Helix-turn-helix domain-containing protein</fullName>
    </submittedName>
</protein>
<dbReference type="GO" id="GO:0005737">
    <property type="term" value="C:cytoplasm"/>
    <property type="evidence" value="ECO:0007669"/>
    <property type="project" value="UniProtKB-SubCell"/>
</dbReference>
<gene>
    <name evidence="7" type="ORF">H8R92_08665</name>
</gene>
<evidence type="ECO:0000259" key="6">
    <source>
        <dbReference type="PROSITE" id="PS50943"/>
    </source>
</evidence>
<dbReference type="EMBL" id="JACOOQ010000013">
    <property type="protein sequence ID" value="MBC5640485.1"/>
    <property type="molecule type" value="Genomic_DNA"/>
</dbReference>
<sequence>MEILSLGEKIKRIRKELNMTLKDLAGDRITPGQISLVESGKSNPSMDLLEYLAGALNTSVEYLMESEETQAEKISIYYEQIAESYILNGGYITAEKYIENALYYDEKFHLEYRKAKKLFLRANICMSKNELVLAQQFYLSANVIFIKNNNYEEVIKTFLNLGKITLKLKAFHSATSYLRQAEKVYIDNNIGNDFLLGEIYYQMADAYYKVENISQSINYSFLAKQKFQQIHNREEYAKALLLLSEDYNKKGDLVNAIKYSQKTLEVYKELQQEKSISNIENNLGKLFYEFDNLEESFKHFEIAKEIRLKSKDGSIIETLINICENYIKLKDLDKCEEVLDEIRSLMNESSIHQLVEYNLLWYRIYMIREMYKQAENILIDTFNLAKNNGLEKRAAEVAIIIGKLYIDLKKDGQAAEYLNQGVTIFKELGILNN</sequence>
<organism evidence="7 8">
    <name type="scientific">Clostridium lentum</name>
    <dbReference type="NCBI Taxonomy" id="2763037"/>
    <lineage>
        <taxon>Bacteria</taxon>
        <taxon>Bacillati</taxon>
        <taxon>Bacillota</taxon>
        <taxon>Clostridia</taxon>
        <taxon>Eubacteriales</taxon>
        <taxon>Clostridiaceae</taxon>
        <taxon>Clostridium</taxon>
    </lineage>
</organism>
<dbReference type="CDD" id="cd00093">
    <property type="entry name" value="HTH_XRE"/>
    <property type="match status" value="1"/>
</dbReference>
<dbReference type="InterPro" id="IPR010982">
    <property type="entry name" value="Lambda_DNA-bd_dom_sf"/>
</dbReference>
<reference evidence="7" key="1">
    <citation type="submission" date="2020-08" db="EMBL/GenBank/DDBJ databases">
        <title>Genome public.</title>
        <authorList>
            <person name="Liu C."/>
            <person name="Sun Q."/>
        </authorList>
    </citation>
    <scope>NUCLEOTIDE SEQUENCE</scope>
    <source>
        <strain evidence="7">NSJ-42</strain>
    </source>
</reference>
<dbReference type="PROSITE" id="PS50943">
    <property type="entry name" value="HTH_CROC1"/>
    <property type="match status" value="1"/>
</dbReference>
<dbReference type="InterPro" id="IPR051476">
    <property type="entry name" value="Bac_ResReg_Asp_Phosphatase"/>
</dbReference>
<comment type="subcellular location">
    <subcellularLocation>
        <location evidence="1">Cytoplasm</location>
    </subcellularLocation>
</comment>
<proteinExistence type="inferred from homology"/>
<dbReference type="SMART" id="SM00028">
    <property type="entry name" value="TPR"/>
    <property type="match status" value="7"/>
</dbReference>
<evidence type="ECO:0000313" key="7">
    <source>
        <dbReference type="EMBL" id="MBC5640485.1"/>
    </source>
</evidence>
<dbReference type="SMART" id="SM00530">
    <property type="entry name" value="HTH_XRE"/>
    <property type="match status" value="1"/>
</dbReference>
<dbReference type="SUPFAM" id="SSF47413">
    <property type="entry name" value="lambda repressor-like DNA-binding domains"/>
    <property type="match status" value="1"/>
</dbReference>
<keyword evidence="4" id="KW-0802">TPR repeat</keyword>
<dbReference type="PANTHER" id="PTHR46630:SF1">
    <property type="entry name" value="TETRATRICOPEPTIDE REPEAT PROTEIN 29"/>
    <property type="match status" value="1"/>
</dbReference>
<dbReference type="AlphaFoldDB" id="A0A8I0A7I1"/>
<name>A0A8I0A7I1_9CLOT</name>
<dbReference type="Pfam" id="PF01381">
    <property type="entry name" value="HTH_3"/>
    <property type="match status" value="1"/>
</dbReference>
<dbReference type="SUPFAM" id="SSF48452">
    <property type="entry name" value="TPR-like"/>
    <property type="match status" value="2"/>
</dbReference>
<comment type="similarity">
    <text evidence="5">Belongs to the Rap family.</text>
</comment>
<comment type="caution">
    <text evidence="7">The sequence shown here is derived from an EMBL/GenBank/DDBJ whole genome shotgun (WGS) entry which is preliminary data.</text>
</comment>
<dbReference type="PANTHER" id="PTHR46630">
    <property type="entry name" value="TETRATRICOPEPTIDE REPEAT PROTEIN 29"/>
    <property type="match status" value="1"/>
</dbReference>
<dbReference type="GO" id="GO:0003677">
    <property type="term" value="F:DNA binding"/>
    <property type="evidence" value="ECO:0007669"/>
    <property type="project" value="InterPro"/>
</dbReference>
<dbReference type="InterPro" id="IPR019734">
    <property type="entry name" value="TPR_rpt"/>
</dbReference>